<organism evidence="2 3">
    <name type="scientific">Stephania cephalantha</name>
    <dbReference type="NCBI Taxonomy" id="152367"/>
    <lineage>
        <taxon>Eukaryota</taxon>
        <taxon>Viridiplantae</taxon>
        <taxon>Streptophyta</taxon>
        <taxon>Embryophyta</taxon>
        <taxon>Tracheophyta</taxon>
        <taxon>Spermatophyta</taxon>
        <taxon>Magnoliopsida</taxon>
        <taxon>Ranunculales</taxon>
        <taxon>Menispermaceae</taxon>
        <taxon>Menispermoideae</taxon>
        <taxon>Cissampelideae</taxon>
        <taxon>Stephania</taxon>
    </lineage>
</organism>
<name>A0AAP0IBP2_9MAGN</name>
<accession>A0AAP0IBP2</accession>
<dbReference type="AlphaFoldDB" id="A0AAP0IBP2"/>
<evidence type="ECO:0000313" key="3">
    <source>
        <dbReference type="Proteomes" id="UP001419268"/>
    </source>
</evidence>
<gene>
    <name evidence="2" type="ORF">Scep_019375</name>
</gene>
<feature type="region of interest" description="Disordered" evidence="1">
    <location>
        <begin position="13"/>
        <end position="117"/>
    </location>
</feature>
<feature type="compositionally biased region" description="Acidic residues" evidence="1">
    <location>
        <begin position="69"/>
        <end position="79"/>
    </location>
</feature>
<dbReference type="Proteomes" id="UP001419268">
    <property type="component" value="Unassembled WGS sequence"/>
</dbReference>
<evidence type="ECO:0000256" key="1">
    <source>
        <dbReference type="SAM" id="MobiDB-lite"/>
    </source>
</evidence>
<keyword evidence="3" id="KW-1185">Reference proteome</keyword>
<evidence type="ECO:0000313" key="2">
    <source>
        <dbReference type="EMBL" id="KAK9111856.1"/>
    </source>
</evidence>
<protein>
    <submittedName>
        <fullName evidence="2">Uncharacterized protein</fullName>
    </submittedName>
</protein>
<sequence>MYFCKKFEREVREREIDRERERGTAARGGGDSAAARADCGIGEAAAASKSGRATICGGGEKPASRTTSDSDEEHADEPSDGGWRTAAGAVDRSDAASGDTGGFRRGDRQSGRSEEAGRWLAVCNARQERCSDQRKTKAAAARFHGHSELARSDSLAYLCYYCAGGLAQQQQQRSAAWRSGSGGMAMATRQHAWRHTDGQR</sequence>
<proteinExistence type="predicted"/>
<feature type="compositionally biased region" description="Basic and acidic residues" evidence="1">
    <location>
        <begin position="13"/>
        <end position="24"/>
    </location>
</feature>
<comment type="caution">
    <text evidence="2">The sequence shown here is derived from an EMBL/GenBank/DDBJ whole genome shotgun (WGS) entry which is preliminary data.</text>
</comment>
<feature type="compositionally biased region" description="Basic and acidic residues" evidence="1">
    <location>
        <begin position="102"/>
        <end position="117"/>
    </location>
</feature>
<dbReference type="EMBL" id="JBBNAG010000008">
    <property type="protein sequence ID" value="KAK9111856.1"/>
    <property type="molecule type" value="Genomic_DNA"/>
</dbReference>
<feature type="region of interest" description="Disordered" evidence="1">
    <location>
        <begin position="177"/>
        <end position="200"/>
    </location>
</feature>
<reference evidence="2 3" key="1">
    <citation type="submission" date="2024-01" db="EMBL/GenBank/DDBJ databases">
        <title>Genome assemblies of Stephania.</title>
        <authorList>
            <person name="Yang L."/>
        </authorList>
    </citation>
    <scope>NUCLEOTIDE SEQUENCE [LARGE SCALE GENOMIC DNA]</scope>
    <source>
        <strain evidence="2">JXDWG</strain>
        <tissue evidence="2">Leaf</tissue>
    </source>
</reference>